<dbReference type="EC" id="4.1.1.20" evidence="7"/>
<sequence length="435" mass="47653">MFHQRISTDLAAEIWSTVKRSGCLAEDVKSFVVHDLGRMRDRLQNLQSVFPRQSRHTLAIKANPLVEILRVAVGCGVGLEAASIEEVELAVAAGCPAEQIIFDSPAKTRDEIQHCLKLGVHLNVDNFDELERIGSLYQTVASASTVGLRINPEVGVGTIAITSVGGTGSKFGVSVSKDHDRILDAFVKYDWLVGLHAHVGSQGCALDLLCRSAARLQQLRREIVEHTGRRIPLVNIGGGLPAAYDDAIEPPSPSLYAEQLAIHAPDLMGDEVTLMTEFGRAVQAGCGVAFSRVEYVRRQSQRVVGDLTDSDHSMAVIHLGADMFLRPVYRPDDWKHEYALLDASGLLKTQDSRQTTIAGPLCFAGDILTREALMPEPRVGDWIVIRDCGAYTLSMWSRHCSRGLPPVVGYDASNQSVSLLHRGETPEDVVRFWSR</sequence>
<dbReference type="InterPro" id="IPR009006">
    <property type="entry name" value="Ala_racemase/Decarboxylase_C"/>
</dbReference>
<keyword evidence="7" id="KW-0456">Lyase</keyword>
<dbReference type="Pfam" id="PF00278">
    <property type="entry name" value="Orn_DAP_Arg_deC"/>
    <property type="match status" value="1"/>
</dbReference>
<comment type="cofactor">
    <cofactor evidence="1 3">
        <name>pyridoxal 5'-phosphate</name>
        <dbReference type="ChEBI" id="CHEBI:597326"/>
    </cofactor>
</comment>
<keyword evidence="2 3" id="KW-0663">Pyridoxal phosphate</keyword>
<dbReference type="SUPFAM" id="SSF51419">
    <property type="entry name" value="PLP-binding barrel"/>
    <property type="match status" value="1"/>
</dbReference>
<dbReference type="InterPro" id="IPR022657">
    <property type="entry name" value="De-COase2_CS"/>
</dbReference>
<dbReference type="GO" id="GO:0009089">
    <property type="term" value="P:lysine biosynthetic process via diaminopimelate"/>
    <property type="evidence" value="ECO:0007669"/>
    <property type="project" value="TreeGrafter"/>
</dbReference>
<comment type="caution">
    <text evidence="7">The sequence shown here is derived from an EMBL/GenBank/DDBJ whole genome shotgun (WGS) entry which is preliminary data.</text>
</comment>
<evidence type="ECO:0000256" key="2">
    <source>
        <dbReference type="ARBA" id="ARBA00022898"/>
    </source>
</evidence>
<dbReference type="Gene3D" id="3.20.20.10">
    <property type="entry name" value="Alanine racemase"/>
    <property type="match status" value="1"/>
</dbReference>
<dbReference type="InterPro" id="IPR029066">
    <property type="entry name" value="PLP-binding_barrel"/>
</dbReference>
<keyword evidence="8" id="KW-1185">Reference proteome</keyword>
<organism evidence="7 8">
    <name type="scientific">Stieleria varia</name>
    <dbReference type="NCBI Taxonomy" id="2528005"/>
    <lineage>
        <taxon>Bacteria</taxon>
        <taxon>Pseudomonadati</taxon>
        <taxon>Planctomycetota</taxon>
        <taxon>Planctomycetia</taxon>
        <taxon>Pirellulales</taxon>
        <taxon>Pirellulaceae</taxon>
        <taxon>Stieleria</taxon>
    </lineage>
</organism>
<dbReference type="PRINTS" id="PR01179">
    <property type="entry name" value="ODADCRBXLASE"/>
</dbReference>
<evidence type="ECO:0000256" key="3">
    <source>
        <dbReference type="PIRSR" id="PIRSR600183-50"/>
    </source>
</evidence>
<dbReference type="GO" id="GO:0008836">
    <property type="term" value="F:diaminopimelate decarboxylase activity"/>
    <property type="evidence" value="ECO:0007669"/>
    <property type="project" value="UniProtKB-EC"/>
</dbReference>
<feature type="active site" description="Proton donor" evidence="3">
    <location>
        <position position="362"/>
    </location>
</feature>
<dbReference type="PROSITE" id="PS00879">
    <property type="entry name" value="ODR_DC_2_2"/>
    <property type="match status" value="1"/>
</dbReference>
<dbReference type="EMBL" id="SJPN01000003">
    <property type="protein sequence ID" value="TWU04888.1"/>
    <property type="molecule type" value="Genomic_DNA"/>
</dbReference>
<dbReference type="PRINTS" id="PR01182">
    <property type="entry name" value="ORNDCRBXLASE"/>
</dbReference>
<dbReference type="Gene3D" id="2.40.37.10">
    <property type="entry name" value="Lyase, Ornithine Decarboxylase, Chain A, domain 1"/>
    <property type="match status" value="1"/>
</dbReference>
<protein>
    <submittedName>
        <fullName evidence="7">Diaminopimelate decarboxylase</fullName>
        <ecNumber evidence="7">4.1.1.20</ecNumber>
    </submittedName>
</protein>
<dbReference type="InterPro" id="IPR022643">
    <property type="entry name" value="De-COase2_C"/>
</dbReference>
<feature type="domain" description="Orn/DAP/Arg decarboxylase 2 N-terminal" evidence="6">
    <location>
        <begin position="37"/>
        <end position="283"/>
    </location>
</feature>
<dbReference type="InterPro" id="IPR000183">
    <property type="entry name" value="Orn/DAP/Arg_de-COase"/>
</dbReference>
<evidence type="ECO:0000259" key="6">
    <source>
        <dbReference type="Pfam" id="PF02784"/>
    </source>
</evidence>
<gene>
    <name evidence="7" type="primary">lysA_2</name>
    <name evidence="7" type="ORF">Pla52n_29330</name>
</gene>
<evidence type="ECO:0000313" key="8">
    <source>
        <dbReference type="Proteomes" id="UP000320176"/>
    </source>
</evidence>
<dbReference type="PANTHER" id="PTHR43727:SF3">
    <property type="entry name" value="GROUP IV DECARBOXYLASE"/>
    <property type="match status" value="1"/>
</dbReference>
<reference evidence="7 8" key="1">
    <citation type="submission" date="2019-02" db="EMBL/GenBank/DDBJ databases">
        <title>Deep-cultivation of Planctomycetes and their phenomic and genomic characterization uncovers novel biology.</title>
        <authorList>
            <person name="Wiegand S."/>
            <person name="Jogler M."/>
            <person name="Boedeker C."/>
            <person name="Pinto D."/>
            <person name="Vollmers J."/>
            <person name="Rivas-Marin E."/>
            <person name="Kohn T."/>
            <person name="Peeters S.H."/>
            <person name="Heuer A."/>
            <person name="Rast P."/>
            <person name="Oberbeckmann S."/>
            <person name="Bunk B."/>
            <person name="Jeske O."/>
            <person name="Meyerdierks A."/>
            <person name="Storesund J.E."/>
            <person name="Kallscheuer N."/>
            <person name="Luecker S."/>
            <person name="Lage O.M."/>
            <person name="Pohl T."/>
            <person name="Merkel B.J."/>
            <person name="Hornburger P."/>
            <person name="Mueller R.-W."/>
            <person name="Bruemmer F."/>
            <person name="Labrenz M."/>
            <person name="Spormann A.M."/>
            <person name="Op Den Camp H."/>
            <person name="Overmann J."/>
            <person name="Amann R."/>
            <person name="Jetten M.S.M."/>
            <person name="Mascher T."/>
            <person name="Medema M.H."/>
            <person name="Devos D.P."/>
            <person name="Kaster A.-K."/>
            <person name="Ovreas L."/>
            <person name="Rohde M."/>
            <person name="Galperin M.Y."/>
            <person name="Jogler C."/>
        </authorList>
    </citation>
    <scope>NUCLEOTIDE SEQUENCE [LARGE SCALE GENOMIC DNA]</scope>
    <source>
        <strain evidence="7 8">Pla52n</strain>
    </source>
</reference>
<evidence type="ECO:0000259" key="5">
    <source>
        <dbReference type="Pfam" id="PF00278"/>
    </source>
</evidence>
<evidence type="ECO:0000313" key="7">
    <source>
        <dbReference type="EMBL" id="TWU04888.1"/>
    </source>
</evidence>
<dbReference type="SUPFAM" id="SSF50621">
    <property type="entry name" value="Alanine racemase C-terminal domain-like"/>
    <property type="match status" value="1"/>
</dbReference>
<dbReference type="PANTHER" id="PTHR43727">
    <property type="entry name" value="DIAMINOPIMELATE DECARBOXYLASE"/>
    <property type="match status" value="1"/>
</dbReference>
<dbReference type="RefSeq" id="WP_146520222.1">
    <property type="nucleotide sequence ID" value="NZ_CP151726.1"/>
</dbReference>
<feature type="modified residue" description="N6-(pyridoxal phosphate)lysine" evidence="3">
    <location>
        <position position="61"/>
    </location>
</feature>
<proteinExistence type="inferred from homology"/>
<name>A0A5C6AYY6_9BACT</name>
<evidence type="ECO:0000256" key="4">
    <source>
        <dbReference type="RuleBase" id="RU003737"/>
    </source>
</evidence>
<dbReference type="AlphaFoldDB" id="A0A5C6AYY6"/>
<feature type="domain" description="Orn/DAP/Arg decarboxylase 2 C-terminal" evidence="5">
    <location>
        <begin position="285"/>
        <end position="389"/>
    </location>
</feature>
<dbReference type="Proteomes" id="UP000320176">
    <property type="component" value="Unassembled WGS sequence"/>
</dbReference>
<dbReference type="InterPro" id="IPR002433">
    <property type="entry name" value="Orn_de-COase"/>
</dbReference>
<accession>A0A5C6AYY6</accession>
<dbReference type="Pfam" id="PF02784">
    <property type="entry name" value="Orn_Arg_deC_N"/>
    <property type="match status" value="1"/>
</dbReference>
<evidence type="ECO:0000256" key="1">
    <source>
        <dbReference type="ARBA" id="ARBA00001933"/>
    </source>
</evidence>
<dbReference type="InterPro" id="IPR022644">
    <property type="entry name" value="De-COase2_N"/>
</dbReference>
<comment type="similarity">
    <text evidence="4">Belongs to the Orn/Lys/Arg decarboxylase class-II family.</text>
</comment>
<dbReference type="OrthoDB" id="9802241at2"/>
<dbReference type="GO" id="GO:0006596">
    <property type="term" value="P:polyamine biosynthetic process"/>
    <property type="evidence" value="ECO:0007669"/>
    <property type="project" value="InterPro"/>
</dbReference>